<comment type="caution">
    <text evidence="1">The sequence shown here is derived from an EMBL/GenBank/DDBJ whole genome shotgun (WGS) entry which is preliminary data.</text>
</comment>
<evidence type="ECO:0000313" key="1">
    <source>
        <dbReference type="EMBL" id="KAK1858592.1"/>
    </source>
</evidence>
<keyword evidence="2" id="KW-1185">Reference proteome</keyword>
<organism evidence="1 2">
    <name type="scientific">Pyropia yezoensis</name>
    <name type="common">Susabi-nori</name>
    <name type="synonym">Porphyra yezoensis</name>
    <dbReference type="NCBI Taxonomy" id="2788"/>
    <lineage>
        <taxon>Eukaryota</taxon>
        <taxon>Rhodophyta</taxon>
        <taxon>Bangiophyceae</taxon>
        <taxon>Bangiales</taxon>
        <taxon>Bangiaceae</taxon>
        <taxon>Pyropia</taxon>
    </lineage>
</organism>
<dbReference type="EMBL" id="CM020618">
    <property type="protein sequence ID" value="KAK1858592.1"/>
    <property type="molecule type" value="Genomic_DNA"/>
</dbReference>
<reference evidence="1" key="1">
    <citation type="submission" date="2019-11" db="EMBL/GenBank/DDBJ databases">
        <title>Nori genome reveals adaptations in red seaweeds to the harsh intertidal environment.</title>
        <authorList>
            <person name="Wang D."/>
            <person name="Mao Y."/>
        </authorList>
    </citation>
    <scope>NUCLEOTIDE SEQUENCE</scope>
    <source>
        <tissue evidence="1">Gametophyte</tissue>
    </source>
</reference>
<sequence>MVMEYMDGGCLTDVLSWAAGRVAAGVPAGSGGGGGGDGSVPVGSRSGSGGGSSSGGGGAVTAHPPPHRPGTPPGLPEPLIAYILAEVLAGLAALHRTGRIHRDVKSDNTLVATDGRVKVGDFGFAAEVPPGGARHTVVGTPFWMAPEVIRGDPYGAAADVWAAGILAIELADGAPPHLGLPPLRAMYLIAAAGAPAPSPATRGPATAAATATATAAAAAAAAATVAAAASDGGPGGPWIEDDGEGASSCKTWTTAPSSLAAPRPPPPPPPRAPPPPPPPRCCRRGRLVARLL</sequence>
<proteinExistence type="predicted"/>
<name>A0ACC3BLA2_PYRYE</name>
<protein>
    <submittedName>
        <fullName evidence="1">Uncharacterized protein</fullName>
    </submittedName>
</protein>
<accession>A0ACC3BLA2</accession>
<dbReference type="Proteomes" id="UP000798662">
    <property type="component" value="Chromosome 1"/>
</dbReference>
<gene>
    <name evidence="1" type="ORF">I4F81_001193</name>
</gene>
<evidence type="ECO:0000313" key="2">
    <source>
        <dbReference type="Proteomes" id="UP000798662"/>
    </source>
</evidence>